<accession>A0A0A2V116</accession>
<feature type="signal peptide" evidence="1">
    <location>
        <begin position="1"/>
        <end position="24"/>
    </location>
</feature>
<dbReference type="STRING" id="1385513.N780_13490"/>
<dbReference type="AlphaFoldDB" id="A0A0A2V116"/>
<organism evidence="2 3">
    <name type="scientific">Pontibacillus chungwhensis BH030062</name>
    <dbReference type="NCBI Taxonomy" id="1385513"/>
    <lineage>
        <taxon>Bacteria</taxon>
        <taxon>Bacillati</taxon>
        <taxon>Bacillota</taxon>
        <taxon>Bacilli</taxon>
        <taxon>Bacillales</taxon>
        <taxon>Bacillaceae</taxon>
        <taxon>Pontibacillus</taxon>
    </lineage>
</organism>
<gene>
    <name evidence="2" type="ORF">N780_13490</name>
</gene>
<proteinExistence type="predicted"/>
<dbReference type="RefSeq" id="WP_036779921.1">
    <property type="nucleotide sequence ID" value="NZ_AVBG01000002.1"/>
</dbReference>
<feature type="chain" id="PRO_5038598383" evidence="1">
    <location>
        <begin position="25"/>
        <end position="151"/>
    </location>
</feature>
<dbReference type="eggNOG" id="ENOG5030CDN">
    <property type="taxonomic scope" value="Bacteria"/>
</dbReference>
<protein>
    <submittedName>
        <fullName evidence="2">Uncharacterized protein</fullName>
    </submittedName>
</protein>
<evidence type="ECO:0000313" key="3">
    <source>
        <dbReference type="Proteomes" id="UP000030153"/>
    </source>
</evidence>
<dbReference type="Proteomes" id="UP000030153">
    <property type="component" value="Unassembled WGS sequence"/>
</dbReference>
<evidence type="ECO:0000313" key="2">
    <source>
        <dbReference type="EMBL" id="KGP92733.1"/>
    </source>
</evidence>
<comment type="caution">
    <text evidence="2">The sequence shown here is derived from an EMBL/GenBank/DDBJ whole genome shotgun (WGS) entry which is preliminary data.</text>
</comment>
<dbReference type="EMBL" id="AVBG01000002">
    <property type="protein sequence ID" value="KGP92733.1"/>
    <property type="molecule type" value="Genomic_DNA"/>
</dbReference>
<sequence>MKQSTKWMSISAIAATIAITPVHATTVDAAEVSIENLSFSYDGQDLYKSYNDFSRALITKSGGMYKFVSEQDPVIQSIGLGDGTYVDYTKFAKQVITTSKDPLTILEELSQDPESTVPSSDVSNYEEITGFDPEGVPYTGEAVVPVVTDIY</sequence>
<evidence type="ECO:0000256" key="1">
    <source>
        <dbReference type="SAM" id="SignalP"/>
    </source>
</evidence>
<dbReference type="OrthoDB" id="9801679at2"/>
<keyword evidence="3" id="KW-1185">Reference proteome</keyword>
<keyword evidence="1" id="KW-0732">Signal</keyword>
<name>A0A0A2V116_9BACI</name>
<reference evidence="2 3" key="1">
    <citation type="submission" date="2013-08" db="EMBL/GenBank/DDBJ databases">
        <title>Genome of Pontibacillus chungwhensis.</title>
        <authorList>
            <person name="Wang Q."/>
            <person name="Wang G."/>
        </authorList>
    </citation>
    <scope>NUCLEOTIDE SEQUENCE [LARGE SCALE GENOMIC DNA]</scope>
    <source>
        <strain evidence="2 3">BH030062</strain>
    </source>
</reference>